<reference evidence="4 5" key="1">
    <citation type="submission" date="2017-06" db="EMBL/GenBank/DDBJ databases">
        <authorList>
            <person name="Kim H.J."/>
            <person name="Triplett B.A."/>
        </authorList>
    </citation>
    <scope>NUCLEOTIDE SEQUENCE [LARGE SCALE GENOMIC DNA]</scope>
    <source>
        <strain evidence="4 5">CGMCC 4.2132</strain>
    </source>
</reference>
<gene>
    <name evidence="4" type="ORF">SAMN05216276_1001149</name>
</gene>
<dbReference type="PANTHER" id="PTHR33744:SF1">
    <property type="entry name" value="DNA-BINDING TRANSCRIPTIONAL ACTIVATOR ADER"/>
    <property type="match status" value="1"/>
</dbReference>
<protein>
    <submittedName>
        <fullName evidence="4">Purine catabolism regulatory protein</fullName>
    </submittedName>
</protein>
<keyword evidence="5" id="KW-1185">Reference proteome</keyword>
<dbReference type="Pfam" id="PF07905">
    <property type="entry name" value="PucR"/>
    <property type="match status" value="1"/>
</dbReference>
<feature type="region of interest" description="Disordered" evidence="1">
    <location>
        <begin position="491"/>
        <end position="515"/>
    </location>
</feature>
<feature type="domain" description="Purine catabolism PurC-like" evidence="2">
    <location>
        <begin position="7"/>
        <end position="125"/>
    </location>
</feature>
<dbReference type="Gene3D" id="1.10.10.2840">
    <property type="entry name" value="PucR C-terminal helix-turn-helix domain"/>
    <property type="match status" value="1"/>
</dbReference>
<feature type="domain" description="PucR C-terminal helix-turn-helix" evidence="3">
    <location>
        <begin position="432"/>
        <end position="489"/>
    </location>
</feature>
<dbReference type="Proteomes" id="UP000198282">
    <property type="component" value="Unassembled WGS sequence"/>
</dbReference>
<dbReference type="InterPro" id="IPR025736">
    <property type="entry name" value="PucR_C-HTH_dom"/>
</dbReference>
<dbReference type="AlphaFoldDB" id="A0A239A5R9"/>
<dbReference type="InterPro" id="IPR012914">
    <property type="entry name" value="PucR_dom"/>
</dbReference>
<accession>A0A239A5R9</accession>
<name>A0A239A5R9_9ACTN</name>
<dbReference type="Pfam" id="PF13556">
    <property type="entry name" value="HTH_30"/>
    <property type="match status" value="1"/>
</dbReference>
<dbReference type="InterPro" id="IPR042070">
    <property type="entry name" value="PucR_C-HTH_sf"/>
</dbReference>
<dbReference type="RefSeq" id="WP_089205375.1">
    <property type="nucleotide sequence ID" value="NZ_FZOD01000001.1"/>
</dbReference>
<dbReference type="PANTHER" id="PTHR33744">
    <property type="entry name" value="CARBOHYDRATE DIACID REGULATOR"/>
    <property type="match status" value="1"/>
</dbReference>
<evidence type="ECO:0000256" key="1">
    <source>
        <dbReference type="SAM" id="MobiDB-lite"/>
    </source>
</evidence>
<proteinExistence type="predicted"/>
<evidence type="ECO:0000313" key="5">
    <source>
        <dbReference type="Proteomes" id="UP000198282"/>
    </source>
</evidence>
<organism evidence="4 5">
    <name type="scientific">Streptosporangium subroseum</name>
    <dbReference type="NCBI Taxonomy" id="106412"/>
    <lineage>
        <taxon>Bacteria</taxon>
        <taxon>Bacillati</taxon>
        <taxon>Actinomycetota</taxon>
        <taxon>Actinomycetes</taxon>
        <taxon>Streptosporangiales</taxon>
        <taxon>Streptosporangiaceae</taxon>
        <taxon>Streptosporangium</taxon>
    </lineage>
</organism>
<dbReference type="EMBL" id="FZOD01000001">
    <property type="protein sequence ID" value="SNR90985.1"/>
    <property type="molecule type" value="Genomic_DNA"/>
</dbReference>
<evidence type="ECO:0000259" key="2">
    <source>
        <dbReference type="Pfam" id="PF07905"/>
    </source>
</evidence>
<dbReference type="InterPro" id="IPR051448">
    <property type="entry name" value="CdaR-like_regulators"/>
</dbReference>
<evidence type="ECO:0000259" key="3">
    <source>
        <dbReference type="Pfam" id="PF13556"/>
    </source>
</evidence>
<sequence>MAFCIADLVAMPELHLSVVVGSHHLDRLVEAAHTSELVRPGEWLQGGELLMTIGLLLPMDPASCRAYVRDVAGGGACGLALGLGHGLPYQHAPAPLIAAAEEAGLPLLTVPDEIPFIAVTKAVFAARAAEQHRRLERAFETQRRLTAAAASGRGLAPILKAWTEATGIGVAVTDPLGRLIAASGQDTADLLLDSGADLIQRVAARGMHGSGSSIVGTAHVEVQPLGARRLRGLLMLTGSMEPTTRLLASGLVSLLSLELERRHLAEEPERGHRSALLGRLLDAASAGRARDVLAEAGLVTDAVRGLAVRPASEAAEVAADLALAVPGGLARITDGVIEVVVGGDLDVREVLSRFAPGCPAGIGPPVAPESAASSIRQAGNLLEMSRLTGQPVEARESRSSRLLLELGDRRALQGYADAMLGALDHADPSGNLVATLTAWLDTGGSWDETSRLLRVHRHTVRNRIDKAMRITGRHLDDAGDRFDLWLATRSRQAARDAAGPEPGTPRRGEGPETHP</sequence>
<dbReference type="OrthoDB" id="3196285at2"/>
<evidence type="ECO:0000313" key="4">
    <source>
        <dbReference type="EMBL" id="SNR90985.1"/>
    </source>
</evidence>
<feature type="compositionally biased region" description="Basic and acidic residues" evidence="1">
    <location>
        <begin position="504"/>
        <end position="515"/>
    </location>
</feature>